<accession>A0A921ILQ4</accession>
<dbReference type="AlphaFoldDB" id="A0A921ILQ4"/>
<feature type="domain" description="ABC transporter" evidence="8">
    <location>
        <begin position="60"/>
        <end position="298"/>
    </location>
</feature>
<dbReference type="PROSITE" id="PS50893">
    <property type="entry name" value="ABC_TRANSPORTER_2"/>
    <property type="match status" value="1"/>
</dbReference>
<evidence type="ECO:0000256" key="3">
    <source>
        <dbReference type="ARBA" id="ARBA00022692"/>
    </source>
</evidence>
<comment type="caution">
    <text evidence="9">The sequence shown here is derived from an EMBL/GenBank/DDBJ whole genome shotgun (WGS) entry which is preliminary data.</text>
</comment>
<dbReference type="GO" id="GO:0005737">
    <property type="term" value="C:cytoplasm"/>
    <property type="evidence" value="ECO:0007669"/>
    <property type="project" value="UniProtKB-ARBA"/>
</dbReference>
<evidence type="ECO:0000256" key="7">
    <source>
        <dbReference type="ARBA" id="ARBA00023136"/>
    </source>
</evidence>
<dbReference type="Proteomes" id="UP000782880">
    <property type="component" value="Unassembled WGS sequence"/>
</dbReference>
<keyword evidence="6" id="KW-1133">Transmembrane helix</keyword>
<evidence type="ECO:0000313" key="10">
    <source>
        <dbReference type="Proteomes" id="UP000782880"/>
    </source>
</evidence>
<reference evidence="9" key="1">
    <citation type="journal article" date="2021" name="PeerJ">
        <title>Extensive microbial diversity within the chicken gut microbiome revealed by metagenomics and culture.</title>
        <authorList>
            <person name="Gilroy R."/>
            <person name="Ravi A."/>
            <person name="Getino M."/>
            <person name="Pursley I."/>
            <person name="Horton D.L."/>
            <person name="Alikhan N.F."/>
            <person name="Baker D."/>
            <person name="Gharbi K."/>
            <person name="Hall N."/>
            <person name="Watson M."/>
            <person name="Adriaenssens E.M."/>
            <person name="Foster-Nyarko E."/>
            <person name="Jarju S."/>
            <person name="Secka A."/>
            <person name="Antonio M."/>
            <person name="Oren A."/>
            <person name="Chaudhuri R.R."/>
            <person name="La Ragione R."/>
            <person name="Hildebrand F."/>
            <person name="Pallen M.J."/>
        </authorList>
    </citation>
    <scope>NUCLEOTIDE SEQUENCE</scope>
    <source>
        <strain evidence="9">ChiBcec21-2208</strain>
    </source>
</reference>
<evidence type="ECO:0000313" key="9">
    <source>
        <dbReference type="EMBL" id="HJG28073.1"/>
    </source>
</evidence>
<dbReference type="GO" id="GO:0005524">
    <property type="term" value="F:ATP binding"/>
    <property type="evidence" value="ECO:0007669"/>
    <property type="project" value="UniProtKB-KW"/>
</dbReference>
<dbReference type="PANTHER" id="PTHR24221:SF654">
    <property type="entry name" value="ATP-BINDING CASSETTE SUB-FAMILY B MEMBER 6"/>
    <property type="match status" value="1"/>
</dbReference>
<name>A0A921ILQ4_9FIRM</name>
<dbReference type="InterPro" id="IPR027417">
    <property type="entry name" value="P-loop_NTPase"/>
</dbReference>
<gene>
    <name evidence="9" type="ORF">K8V20_05420</name>
</gene>
<dbReference type="Gene3D" id="1.20.1560.10">
    <property type="entry name" value="ABC transporter type 1, transmembrane domain"/>
    <property type="match status" value="1"/>
</dbReference>
<dbReference type="EMBL" id="DYVE01000139">
    <property type="protein sequence ID" value="HJG28073.1"/>
    <property type="molecule type" value="Genomic_DNA"/>
</dbReference>
<dbReference type="GO" id="GO:0034040">
    <property type="term" value="F:ATPase-coupled lipid transmembrane transporter activity"/>
    <property type="evidence" value="ECO:0007669"/>
    <property type="project" value="TreeGrafter"/>
</dbReference>
<keyword evidence="2" id="KW-0813">Transport</keyword>
<dbReference type="Gene3D" id="3.40.50.300">
    <property type="entry name" value="P-loop containing nucleotide triphosphate hydrolases"/>
    <property type="match status" value="1"/>
</dbReference>
<evidence type="ECO:0000256" key="5">
    <source>
        <dbReference type="ARBA" id="ARBA00022840"/>
    </source>
</evidence>
<evidence type="ECO:0000256" key="1">
    <source>
        <dbReference type="ARBA" id="ARBA00004651"/>
    </source>
</evidence>
<keyword evidence="4" id="KW-0547">Nucleotide-binding</keyword>
<dbReference type="FunFam" id="3.40.50.300:FF:000604">
    <property type="entry name" value="ABC transporter B family member 28"/>
    <property type="match status" value="1"/>
</dbReference>
<protein>
    <submittedName>
        <fullName evidence="9">ATP-binding cassette domain-containing protein</fullName>
    </submittedName>
</protein>
<sequence length="301" mass="32862">TAYLCFTQLTGPLRELHRILDEFSECVVLANDYFQLLELPLDFSYTDVPTPAAVPSGNDVQLHGVRFAYPEKPDQPILQNIDLSIAPGKFIGIAGPSGCGKSTLIKIIDKLEQAEGDVALGGAPLAAMSCQVLAQNVALVPQTPFLIADTIYHNICYGLSGEIPLADVQQAARKANIAADIEKLPGTYRFVLSEGGANLSGGQRQRIALARIFLRKPKILILDEATSALDNTSEKLIQREIERMKEECGTTIISIAHRLSTLQNCDEILVMDQGRIVQRGTFQELESTPGIFRDMARGILK</sequence>
<evidence type="ECO:0000256" key="4">
    <source>
        <dbReference type="ARBA" id="ARBA00022741"/>
    </source>
</evidence>
<evidence type="ECO:0000259" key="8">
    <source>
        <dbReference type="PROSITE" id="PS50893"/>
    </source>
</evidence>
<dbReference type="PROSITE" id="PS00211">
    <property type="entry name" value="ABC_TRANSPORTER_1"/>
    <property type="match status" value="1"/>
</dbReference>
<keyword evidence="5 9" id="KW-0067">ATP-binding</keyword>
<reference evidence="9" key="2">
    <citation type="submission" date="2021-09" db="EMBL/GenBank/DDBJ databases">
        <authorList>
            <person name="Gilroy R."/>
        </authorList>
    </citation>
    <scope>NUCLEOTIDE SEQUENCE</scope>
    <source>
        <strain evidence="9">ChiBcec21-2208</strain>
    </source>
</reference>
<dbReference type="InterPro" id="IPR039421">
    <property type="entry name" value="Type_1_exporter"/>
</dbReference>
<comment type="subcellular location">
    <subcellularLocation>
        <location evidence="1">Cell membrane</location>
        <topology evidence="1">Multi-pass membrane protein</topology>
    </subcellularLocation>
</comment>
<keyword evidence="7" id="KW-0472">Membrane</keyword>
<dbReference type="InterPro" id="IPR003439">
    <property type="entry name" value="ABC_transporter-like_ATP-bd"/>
</dbReference>
<evidence type="ECO:0000256" key="6">
    <source>
        <dbReference type="ARBA" id="ARBA00022989"/>
    </source>
</evidence>
<organism evidence="9 10">
    <name type="scientific">Subdoligranulum variabile</name>
    <dbReference type="NCBI Taxonomy" id="214851"/>
    <lineage>
        <taxon>Bacteria</taxon>
        <taxon>Bacillati</taxon>
        <taxon>Bacillota</taxon>
        <taxon>Clostridia</taxon>
        <taxon>Eubacteriales</taxon>
        <taxon>Oscillospiraceae</taxon>
        <taxon>Subdoligranulum</taxon>
    </lineage>
</organism>
<dbReference type="GO" id="GO:0016887">
    <property type="term" value="F:ATP hydrolysis activity"/>
    <property type="evidence" value="ECO:0007669"/>
    <property type="project" value="InterPro"/>
</dbReference>
<dbReference type="InterPro" id="IPR003593">
    <property type="entry name" value="AAA+_ATPase"/>
</dbReference>
<dbReference type="PANTHER" id="PTHR24221">
    <property type="entry name" value="ATP-BINDING CASSETTE SUB-FAMILY B"/>
    <property type="match status" value="1"/>
</dbReference>
<dbReference type="GO" id="GO:0005886">
    <property type="term" value="C:plasma membrane"/>
    <property type="evidence" value="ECO:0007669"/>
    <property type="project" value="UniProtKB-SubCell"/>
</dbReference>
<dbReference type="SUPFAM" id="SSF52540">
    <property type="entry name" value="P-loop containing nucleoside triphosphate hydrolases"/>
    <property type="match status" value="1"/>
</dbReference>
<dbReference type="InterPro" id="IPR036640">
    <property type="entry name" value="ABC1_TM_sf"/>
</dbReference>
<dbReference type="InterPro" id="IPR017871">
    <property type="entry name" value="ABC_transporter-like_CS"/>
</dbReference>
<dbReference type="SMART" id="SM00382">
    <property type="entry name" value="AAA"/>
    <property type="match status" value="1"/>
</dbReference>
<proteinExistence type="predicted"/>
<dbReference type="Pfam" id="PF00005">
    <property type="entry name" value="ABC_tran"/>
    <property type="match status" value="1"/>
</dbReference>
<feature type="non-terminal residue" evidence="9">
    <location>
        <position position="1"/>
    </location>
</feature>
<evidence type="ECO:0000256" key="2">
    <source>
        <dbReference type="ARBA" id="ARBA00022448"/>
    </source>
</evidence>
<keyword evidence="3" id="KW-0812">Transmembrane</keyword>